<reference evidence="2 3" key="1">
    <citation type="journal article" date="2012" name="Appl. Environ. Microbiol.">
        <title>Short-read sequencing for genomic analysis of the brown rot fungus Fibroporia radiculosa.</title>
        <authorList>
            <person name="Tang J.D."/>
            <person name="Perkins A.D."/>
            <person name="Sonstegard T.S."/>
            <person name="Schroeder S.G."/>
            <person name="Burgess S.C."/>
            <person name="Diehl S.V."/>
        </authorList>
    </citation>
    <scope>NUCLEOTIDE SEQUENCE [LARGE SCALE GENOMIC DNA]</scope>
    <source>
        <strain evidence="2 3">TFFH 294</strain>
    </source>
</reference>
<dbReference type="AlphaFoldDB" id="J4H371"/>
<dbReference type="InterPro" id="IPR051035">
    <property type="entry name" value="Mito_inheritance_9"/>
</dbReference>
<evidence type="ECO:0000259" key="1">
    <source>
        <dbReference type="Pfam" id="PF01636"/>
    </source>
</evidence>
<dbReference type="RefSeq" id="XP_012182047.1">
    <property type="nucleotide sequence ID" value="XM_012326657.1"/>
</dbReference>
<dbReference type="InParanoid" id="J4H371"/>
<dbReference type="GeneID" id="24097675"/>
<name>J4H371_9APHY</name>
<organism evidence="2 3">
    <name type="scientific">Fibroporia radiculosa</name>
    <dbReference type="NCBI Taxonomy" id="599839"/>
    <lineage>
        <taxon>Eukaryota</taxon>
        <taxon>Fungi</taxon>
        <taxon>Dikarya</taxon>
        <taxon>Basidiomycota</taxon>
        <taxon>Agaricomycotina</taxon>
        <taxon>Agaricomycetes</taxon>
        <taxon>Polyporales</taxon>
        <taxon>Fibroporiaceae</taxon>
        <taxon>Fibroporia</taxon>
    </lineage>
</organism>
<keyword evidence="3" id="KW-1185">Reference proteome</keyword>
<dbReference type="STRING" id="599839.J4H371"/>
<dbReference type="PANTHER" id="PTHR36091">
    <property type="entry name" value="ALTERED INHERITANCE OF MITOCHONDRIA PROTEIN 9, MITOCHONDRIAL"/>
    <property type="match status" value="1"/>
</dbReference>
<protein>
    <recommendedName>
        <fullName evidence="1">Aminoglycoside phosphotransferase domain-containing protein</fullName>
    </recommendedName>
</protein>
<dbReference type="SUPFAM" id="SSF56112">
    <property type="entry name" value="Protein kinase-like (PK-like)"/>
    <property type="match status" value="1"/>
</dbReference>
<evidence type="ECO:0000313" key="3">
    <source>
        <dbReference type="Proteomes" id="UP000006352"/>
    </source>
</evidence>
<dbReference type="InterPro" id="IPR011009">
    <property type="entry name" value="Kinase-like_dom_sf"/>
</dbReference>
<dbReference type="HOGENOM" id="CLU_019189_9_1_1"/>
<accession>J4H371</accession>
<proteinExistence type="predicted"/>
<dbReference type="EMBL" id="HE797091">
    <property type="protein sequence ID" value="CCM02764.1"/>
    <property type="molecule type" value="Genomic_DNA"/>
</dbReference>
<gene>
    <name evidence="2" type="ORF">FIBRA_04872</name>
</gene>
<evidence type="ECO:0000313" key="2">
    <source>
        <dbReference type="EMBL" id="CCM02764.1"/>
    </source>
</evidence>
<dbReference type="GO" id="GO:0005739">
    <property type="term" value="C:mitochondrion"/>
    <property type="evidence" value="ECO:0007669"/>
    <property type="project" value="TreeGrafter"/>
</dbReference>
<dbReference type="InterPro" id="IPR002575">
    <property type="entry name" value="Aminoglycoside_PTrfase"/>
</dbReference>
<dbReference type="OrthoDB" id="2831558at2759"/>
<feature type="domain" description="Aminoglycoside phosphotransferase" evidence="1">
    <location>
        <begin position="192"/>
        <end position="394"/>
    </location>
</feature>
<dbReference type="Proteomes" id="UP000006352">
    <property type="component" value="Unassembled WGS sequence"/>
</dbReference>
<sequence length="552" mass="62500">MSTPFRIVLEMILTNVHRGCNNFFAGVTDAALNGNGWQKLLNPIVIRGHTAWSREPGDQEKHGVLHDYDGEEIDRVVYHKYQMQANVSLVFKLLKTPASLRLLFSSSPSTVSTTTVSQPRRALSIMADSQNDLFNYTSGRWAYNDALRHNKRRLAFDVDELRRLAAESINQSPDDVMIARIPYPITVPKYYTVASEVATIEYLRSSGLPVLEIYGYSPDSKNAAGTAYILMELVQGSKLSEAWPGLDDQEVISVVHQLTQLESRMMSLSFPVGGSLYFTKDLEKVATELAIPLDDKRFCVGPDVRLPLWYRRRAKLDVNRGPYQSAEVVLRAAAHKELAYLKQFGQPILPLRRTPVSVFCIRHPDPQQNNIIVSRSSGSDCKVVGLIDWQHASILPMFLLAGVPQCFQNHDDDVSQSMMPPSLPQNLDKLNRAERADEEYFYRRRLVHYHYVTSTKECNQLHYTAFTDPLYGLRSRLFQQASGPWEGETFELKSLPCPVKFNAKDLRETMALNEDLSTADRGFELLQGMCGLGEEGWVMAEGYEYAAAFLKR</sequence>
<dbReference type="Pfam" id="PF01636">
    <property type="entry name" value="APH"/>
    <property type="match status" value="1"/>
</dbReference>
<dbReference type="PANTHER" id="PTHR36091:SF2">
    <property type="entry name" value="AMINOGLYCOSIDE PHOSPHOTRANSFERASE DOMAIN-CONTAINING PROTEIN"/>
    <property type="match status" value="1"/>
</dbReference>